<name>A0ABT4XUF4_9RHOB</name>
<organism evidence="1 2">
    <name type="scientific">Thalassococcus lentus</name>
    <dbReference type="NCBI Taxonomy" id="1210524"/>
    <lineage>
        <taxon>Bacteria</taxon>
        <taxon>Pseudomonadati</taxon>
        <taxon>Pseudomonadota</taxon>
        <taxon>Alphaproteobacteria</taxon>
        <taxon>Rhodobacterales</taxon>
        <taxon>Roseobacteraceae</taxon>
        <taxon>Thalassococcus</taxon>
    </lineage>
</organism>
<dbReference type="RefSeq" id="WP_271432961.1">
    <property type="nucleotide sequence ID" value="NZ_JAQIOY010000004.1"/>
</dbReference>
<protein>
    <recommendedName>
        <fullName evidence="3">PIN like domain-containing protein</fullName>
    </recommendedName>
</protein>
<reference evidence="1 2" key="1">
    <citation type="submission" date="2023-01" db="EMBL/GenBank/DDBJ databases">
        <title>Thalassococcus onchidii sp. nov., isolated from a marine invertebrate from the South China Sea.</title>
        <authorList>
            <person name="Xu S."/>
            <person name="Liu Z."/>
            <person name="Xu Y."/>
        </authorList>
    </citation>
    <scope>NUCLEOTIDE SEQUENCE [LARGE SCALE GENOMIC DNA]</scope>
    <source>
        <strain evidence="1 2">KCTC 32084</strain>
    </source>
</reference>
<accession>A0ABT4XUF4</accession>
<gene>
    <name evidence="1" type="ORF">PFY00_12750</name>
</gene>
<evidence type="ECO:0008006" key="3">
    <source>
        <dbReference type="Google" id="ProtNLM"/>
    </source>
</evidence>
<comment type="caution">
    <text evidence="1">The sequence shown here is derived from an EMBL/GenBank/DDBJ whole genome shotgun (WGS) entry which is preliminary data.</text>
</comment>
<proteinExistence type="predicted"/>
<sequence length="764" mass="86749">MKKDYRNRLLRYSKDIGELAEEVRLCQHDLQSQSEGTVIHYAVDTNILFFGVSPHRRADLGHVFFDDRLEDARTLALSLRRFLFERLCSFERPFLISHGHDAEARWAFETMLLRGVHEQIELEEELNDISEDFAFALSMANEPAELLEQALPKLANLLAHDDGPGQDYRRFAEIVETGRVQRLGLAFSTAPYFSELFKKEPELYGKFSVPRTLRDQISETRYRVDWGKVFETQGVSKNQYAMRCDVSALARIQLINERLSGTGHKVVLITADAALITTSKCVEIGPDKTFRDEFIRHPKAFLAAQSVLAPDQEAKGEELSVSNTVRLLDGWIKLLSDMMPALEEIETGGSKTKGDSEDFEALASKIKAGWRDHVAKLEEAHAASSNKYKRMIQGISEAGDETAVLKAMRDVARKKVAEVHSSWSEFFEQVLSTSYFVFDQAKLPIRPRSVPAIYFGRFHNAYDTIKRIAGDPKEKVSLDDIRALEGQDDGGYSYCLSFASLFASLGKWQTAELIADQALLRRSSETATTEDLSGRESYYVKSIAQRLQAKTPAQLTGARTSLQQSEACLDGEKNRASREWLRVRFRSEEAAIELAEVFLETQADEKPKKAELKRRILEISDKIAAALGQTHTIPDDWIRYQVTESLLTNLFIGATVLKNRGVKDSELTDKVNKITPVYAEYITSSADFEGGCRSFLGRAYFLFGKATYFPTTDADKRRFEGELTELERLYQDFKLLKVMPYDDDRFEQLFELVRKTIGESKKKT</sequence>
<dbReference type="Proteomes" id="UP001210720">
    <property type="component" value="Unassembled WGS sequence"/>
</dbReference>
<evidence type="ECO:0000313" key="1">
    <source>
        <dbReference type="EMBL" id="MDA7425599.1"/>
    </source>
</evidence>
<evidence type="ECO:0000313" key="2">
    <source>
        <dbReference type="Proteomes" id="UP001210720"/>
    </source>
</evidence>
<keyword evidence="2" id="KW-1185">Reference proteome</keyword>
<dbReference type="EMBL" id="JAQIOY010000004">
    <property type="protein sequence ID" value="MDA7425599.1"/>
    <property type="molecule type" value="Genomic_DNA"/>
</dbReference>